<accession>A0A3B9IQI9</accession>
<feature type="transmembrane region" description="Helical" evidence="8">
    <location>
        <begin position="6"/>
        <end position="24"/>
    </location>
</feature>
<comment type="similarity">
    <text evidence="2">Belongs to the CPA3 antiporters (TC 2.A.63) subunit C family.</text>
</comment>
<evidence type="ECO:0000256" key="1">
    <source>
        <dbReference type="ARBA" id="ARBA00004651"/>
    </source>
</evidence>
<feature type="region of interest" description="Disordered" evidence="7">
    <location>
        <begin position="124"/>
        <end position="189"/>
    </location>
</feature>
<dbReference type="Gene3D" id="1.10.287.3510">
    <property type="match status" value="1"/>
</dbReference>
<evidence type="ECO:0000256" key="7">
    <source>
        <dbReference type="SAM" id="MobiDB-lite"/>
    </source>
</evidence>
<protein>
    <submittedName>
        <fullName evidence="9">Na+/H+ antiporter subunit C</fullName>
    </submittedName>
</protein>
<dbReference type="GO" id="GO:0005886">
    <property type="term" value="C:plasma membrane"/>
    <property type="evidence" value="ECO:0007669"/>
    <property type="project" value="UniProtKB-SubCell"/>
</dbReference>
<dbReference type="PANTHER" id="PTHR34583:SF2">
    <property type="entry name" value="ANTIPORTER SUBUNIT MNHC2-RELATED"/>
    <property type="match status" value="1"/>
</dbReference>
<keyword evidence="6 8" id="KW-0472">Membrane</keyword>
<evidence type="ECO:0000256" key="6">
    <source>
        <dbReference type="ARBA" id="ARBA00023136"/>
    </source>
</evidence>
<dbReference type="EMBL" id="DMAI01000307">
    <property type="protein sequence ID" value="HAE49469.1"/>
    <property type="molecule type" value="Genomic_DNA"/>
</dbReference>
<organism evidence="9 10">
    <name type="scientific">Tistrella mobilis</name>
    <dbReference type="NCBI Taxonomy" id="171437"/>
    <lineage>
        <taxon>Bacteria</taxon>
        <taxon>Pseudomonadati</taxon>
        <taxon>Pseudomonadota</taxon>
        <taxon>Alphaproteobacteria</taxon>
        <taxon>Geminicoccales</taxon>
        <taxon>Geminicoccaceae</taxon>
        <taxon>Tistrella</taxon>
    </lineage>
</organism>
<feature type="transmembrane region" description="Helical" evidence="8">
    <location>
        <begin position="33"/>
        <end position="50"/>
    </location>
</feature>
<feature type="compositionally biased region" description="Basic residues" evidence="7">
    <location>
        <begin position="174"/>
        <end position="189"/>
    </location>
</feature>
<comment type="caution">
    <text evidence="9">The sequence shown here is derived from an EMBL/GenBank/DDBJ whole genome shotgun (WGS) entry which is preliminary data.</text>
</comment>
<dbReference type="RefSeq" id="WP_014745994.1">
    <property type="nucleotide sequence ID" value="NZ_CP121041.1"/>
</dbReference>
<dbReference type="InterPro" id="IPR050601">
    <property type="entry name" value="CPA3_antiporter_subunitC"/>
</dbReference>
<keyword evidence="4 8" id="KW-0812">Transmembrane</keyword>
<comment type="subcellular location">
    <subcellularLocation>
        <location evidence="1">Cell membrane</location>
        <topology evidence="1">Multi-pass membrane protein</topology>
    </subcellularLocation>
</comment>
<sequence length="189" mass="20818">MGVFEHFNYWVAVFLMMTGFYTVIARTNMVKKLIGLGMFQTAVFLLYISMGKIRGATAPYLVDGVPFSENTYTNPLTSVLILTAIVVSIATTAVGLAIVVRIREAYGTVEEDKTIAMDMADERAEDAMPPTIREAKRRLGWLPRSGAPRVTPPEPARQPAREAAPRPPAPKRGPMSRRKSAPRKGKGRP</sequence>
<gene>
    <name evidence="9" type="ORF">DCK97_18795</name>
</gene>
<dbReference type="NCBIfam" id="NF005624">
    <property type="entry name" value="PRK07375.2-3"/>
    <property type="match status" value="1"/>
</dbReference>
<evidence type="ECO:0000256" key="5">
    <source>
        <dbReference type="ARBA" id="ARBA00022989"/>
    </source>
</evidence>
<evidence type="ECO:0000256" key="2">
    <source>
        <dbReference type="ARBA" id="ARBA00010388"/>
    </source>
</evidence>
<evidence type="ECO:0000313" key="9">
    <source>
        <dbReference type="EMBL" id="HAE49469.1"/>
    </source>
</evidence>
<dbReference type="Proteomes" id="UP000257706">
    <property type="component" value="Unassembled WGS sequence"/>
</dbReference>
<reference evidence="9 10" key="1">
    <citation type="journal article" date="2018" name="Nat. Biotechnol.">
        <title>A standardized bacterial taxonomy based on genome phylogeny substantially revises the tree of life.</title>
        <authorList>
            <person name="Parks D.H."/>
            <person name="Chuvochina M."/>
            <person name="Waite D.W."/>
            <person name="Rinke C."/>
            <person name="Skarshewski A."/>
            <person name="Chaumeil P.A."/>
            <person name="Hugenholtz P."/>
        </authorList>
    </citation>
    <scope>NUCLEOTIDE SEQUENCE [LARGE SCALE GENOMIC DNA]</scope>
    <source>
        <strain evidence="9">UBA8739</strain>
    </source>
</reference>
<name>A0A3B9IQI9_9PROT</name>
<evidence type="ECO:0000256" key="8">
    <source>
        <dbReference type="SAM" id="Phobius"/>
    </source>
</evidence>
<dbReference type="Pfam" id="PF00420">
    <property type="entry name" value="Oxidored_q2"/>
    <property type="match status" value="1"/>
</dbReference>
<feature type="transmembrane region" description="Helical" evidence="8">
    <location>
        <begin position="76"/>
        <end position="100"/>
    </location>
</feature>
<keyword evidence="5 8" id="KW-1133">Transmembrane helix</keyword>
<dbReference type="AlphaFoldDB" id="A0A3B9IQI9"/>
<dbReference type="OMA" id="IVRIHEA"/>
<dbReference type="InterPro" id="IPR039428">
    <property type="entry name" value="NUOK/Mnh_C1-like"/>
</dbReference>
<evidence type="ECO:0000256" key="4">
    <source>
        <dbReference type="ARBA" id="ARBA00022692"/>
    </source>
</evidence>
<evidence type="ECO:0000256" key="3">
    <source>
        <dbReference type="ARBA" id="ARBA00022475"/>
    </source>
</evidence>
<keyword evidence="3" id="KW-1003">Cell membrane</keyword>
<dbReference type="PANTHER" id="PTHR34583">
    <property type="entry name" value="ANTIPORTER SUBUNIT MNHC2-RELATED"/>
    <property type="match status" value="1"/>
</dbReference>
<evidence type="ECO:0000313" key="10">
    <source>
        <dbReference type="Proteomes" id="UP000257706"/>
    </source>
</evidence>
<proteinExistence type="inferred from homology"/>